<accession>D6PJ64</accession>
<organism evidence="2">
    <name type="scientific">uncultured organism MedDCM-OCT-S08-C195</name>
    <dbReference type="NCBI Taxonomy" id="743634"/>
    <lineage>
        <taxon>unclassified sequences</taxon>
        <taxon>environmental samples</taxon>
    </lineage>
</organism>
<sequence length="100" mass="10763">MAKTAKKNLALKISKRKSGKKTRKQNYKKKKTGKSKKPRKISGGSLIGTDLVTGINTSNNNDVFAFGTTGGSEYIANTVMGEPIDSNLITASQNKMVPMV</sequence>
<feature type="compositionally biased region" description="Basic residues" evidence="1">
    <location>
        <begin position="13"/>
        <end position="40"/>
    </location>
</feature>
<dbReference type="AlphaFoldDB" id="D6PJ64"/>
<name>D6PJ64_9ZZZZ</name>
<evidence type="ECO:0000256" key="1">
    <source>
        <dbReference type="SAM" id="MobiDB-lite"/>
    </source>
</evidence>
<feature type="region of interest" description="Disordered" evidence="1">
    <location>
        <begin position="1"/>
        <end position="45"/>
    </location>
</feature>
<protein>
    <submittedName>
        <fullName evidence="2">Uncharacterized protein</fullName>
    </submittedName>
</protein>
<evidence type="ECO:0000313" key="2">
    <source>
        <dbReference type="EMBL" id="ADD95765.1"/>
    </source>
</evidence>
<reference evidence="2" key="1">
    <citation type="journal article" date="2010" name="ISME J.">
        <title>Metagenome of the Mediterranean deep chlorophyll maximum studied by direct and fosmid library 454 pyrosequencing.</title>
        <authorList>
            <person name="Ghai R."/>
            <person name="Martin-Cuadrado A.B."/>
            <person name="Molto A.G."/>
            <person name="Heredia I.G."/>
            <person name="Cabrera R."/>
            <person name="Martin J."/>
            <person name="Verdu M."/>
            <person name="Deschamps P."/>
            <person name="Moreira D."/>
            <person name="Lopez-Garcia P."/>
            <person name="Mira A."/>
            <person name="Rodriguez-Valera F."/>
        </authorList>
    </citation>
    <scope>NUCLEOTIDE SEQUENCE</scope>
</reference>
<dbReference type="EMBL" id="GU943095">
    <property type="protein sequence ID" value="ADD95765.1"/>
    <property type="molecule type" value="Genomic_DNA"/>
</dbReference>
<proteinExistence type="predicted"/>